<dbReference type="PATRIC" id="fig|1619100.3.peg.175"/>
<organism evidence="2 3">
    <name type="scientific">candidate division WS6 bacterium GW2011_GWF2_39_15</name>
    <dbReference type="NCBI Taxonomy" id="1619100"/>
    <lineage>
        <taxon>Bacteria</taxon>
        <taxon>Candidatus Dojkabacteria</taxon>
    </lineage>
</organism>
<keyword evidence="2" id="KW-0830">Ubiquinone</keyword>
<evidence type="ECO:0000313" key="2">
    <source>
        <dbReference type="EMBL" id="KKR06134.1"/>
    </source>
</evidence>
<reference evidence="2 3" key="1">
    <citation type="journal article" date="2015" name="Nature">
        <title>rRNA introns, odd ribosomes, and small enigmatic genomes across a large radiation of phyla.</title>
        <authorList>
            <person name="Brown C.T."/>
            <person name="Hug L.A."/>
            <person name="Thomas B.C."/>
            <person name="Sharon I."/>
            <person name="Castelle C.J."/>
            <person name="Singh A."/>
            <person name="Wilkins M.J."/>
            <person name="Williams K.H."/>
            <person name="Banfield J.F."/>
        </authorList>
    </citation>
    <scope>NUCLEOTIDE SEQUENCE [LARGE SCALE GENOMIC DNA]</scope>
</reference>
<dbReference type="PIRSF" id="PIRSF021700">
    <property type="entry name" value="3_dmu_93_MTrfase"/>
    <property type="match status" value="1"/>
</dbReference>
<dbReference type="GO" id="GO:0032259">
    <property type="term" value="P:methylation"/>
    <property type="evidence" value="ECO:0007669"/>
    <property type="project" value="UniProtKB-KW"/>
</dbReference>
<dbReference type="SUPFAM" id="SSF54593">
    <property type="entry name" value="Glyoxalase/Bleomycin resistance protein/Dihydroxybiphenyl dioxygenase"/>
    <property type="match status" value="1"/>
</dbReference>
<dbReference type="AlphaFoldDB" id="A0A0G0MQ36"/>
<accession>A0A0G0MQ36</accession>
<feature type="domain" description="PhnB-like" evidence="1">
    <location>
        <begin position="3"/>
        <end position="128"/>
    </location>
</feature>
<dbReference type="InterPro" id="IPR029068">
    <property type="entry name" value="Glyas_Bleomycin-R_OHBP_Dase"/>
</dbReference>
<dbReference type="GO" id="GO:0008168">
    <property type="term" value="F:methyltransferase activity"/>
    <property type="evidence" value="ECO:0007669"/>
    <property type="project" value="UniProtKB-KW"/>
</dbReference>
<sequence length="169" mass="19455">MNKITPCLWFDMNCEEAVNYYISTFNGSPNKNAESKIISLQRYEEGMETPGIDQMVGKVLTVIFELNGQRFMALDGGPTFKFTEAISFEIECDDQKEVDYLWEKLSAVPEFEQCGWIKDKFGVSWQIVPKRLGELLGDPDKEKAQRVMNAMLKMKKIEVDELEKAYKGE</sequence>
<dbReference type="CDD" id="cd06588">
    <property type="entry name" value="PhnB_like"/>
    <property type="match status" value="1"/>
</dbReference>
<gene>
    <name evidence="2" type="ORF">UT34_C0001G0174</name>
</gene>
<dbReference type="EMBL" id="LBWK01000001">
    <property type="protein sequence ID" value="KKR06134.1"/>
    <property type="molecule type" value="Genomic_DNA"/>
</dbReference>
<dbReference type="Gene3D" id="3.10.180.10">
    <property type="entry name" value="2,3-Dihydroxybiphenyl 1,2-Dioxygenase, domain 1"/>
    <property type="match status" value="1"/>
</dbReference>
<evidence type="ECO:0000313" key="3">
    <source>
        <dbReference type="Proteomes" id="UP000034799"/>
    </source>
</evidence>
<dbReference type="InterPro" id="IPR028973">
    <property type="entry name" value="PhnB-like"/>
</dbReference>
<dbReference type="STRING" id="1619100.UT34_C0001G0174"/>
<keyword evidence="2" id="KW-0489">Methyltransferase</keyword>
<dbReference type="Pfam" id="PF06983">
    <property type="entry name" value="3-dmu-9_3-mt"/>
    <property type="match status" value="1"/>
</dbReference>
<dbReference type="PANTHER" id="PTHR33990:SF2">
    <property type="entry name" value="PHNB-LIKE DOMAIN-CONTAINING PROTEIN"/>
    <property type="match status" value="1"/>
</dbReference>
<comment type="caution">
    <text evidence="2">The sequence shown here is derived from an EMBL/GenBank/DDBJ whole genome shotgun (WGS) entry which is preliminary data.</text>
</comment>
<name>A0A0G0MQ36_9BACT</name>
<dbReference type="InterPro" id="IPR009725">
    <property type="entry name" value="3_dmu_93_MTrfase"/>
</dbReference>
<protein>
    <submittedName>
        <fullName evidence="2">3-demethylubiquinone-9 3-methyltransferase</fullName>
    </submittedName>
</protein>
<dbReference type="PANTHER" id="PTHR33990">
    <property type="entry name" value="PROTEIN YJDN-RELATED"/>
    <property type="match status" value="1"/>
</dbReference>
<proteinExistence type="predicted"/>
<evidence type="ECO:0000259" key="1">
    <source>
        <dbReference type="Pfam" id="PF06983"/>
    </source>
</evidence>
<dbReference type="Proteomes" id="UP000034799">
    <property type="component" value="Unassembled WGS sequence"/>
</dbReference>
<keyword evidence="2" id="KW-0808">Transferase</keyword>